<evidence type="ECO:0000313" key="6">
    <source>
        <dbReference type="EMBL" id="SDU12003.1"/>
    </source>
</evidence>
<dbReference type="GO" id="GO:0005829">
    <property type="term" value="C:cytosol"/>
    <property type="evidence" value="ECO:0007669"/>
    <property type="project" value="TreeGrafter"/>
</dbReference>
<dbReference type="InterPro" id="IPR042214">
    <property type="entry name" value="TruD_catalytic"/>
</dbReference>
<evidence type="ECO:0000259" key="5">
    <source>
        <dbReference type="PROSITE" id="PS50984"/>
    </source>
</evidence>
<evidence type="ECO:0000256" key="3">
    <source>
        <dbReference type="ARBA" id="ARBA00023235"/>
    </source>
</evidence>
<dbReference type="CDD" id="cd02575">
    <property type="entry name" value="PseudoU_synth_EcTruD"/>
    <property type="match status" value="1"/>
</dbReference>
<dbReference type="GO" id="GO:0160150">
    <property type="term" value="F:tRNA pseudouridine(13) synthase activity"/>
    <property type="evidence" value="ECO:0007669"/>
    <property type="project" value="UniProtKB-EC"/>
</dbReference>
<name>A0A1H2FXH4_9GAMM</name>
<dbReference type="InterPro" id="IPR020103">
    <property type="entry name" value="PsdUridine_synth_cat_dom_sf"/>
</dbReference>
<evidence type="ECO:0000256" key="1">
    <source>
        <dbReference type="ARBA" id="ARBA00007953"/>
    </source>
</evidence>
<feature type="active site" description="Nucleophile" evidence="4">
    <location>
        <position position="76"/>
    </location>
</feature>
<dbReference type="EC" id="5.4.99.27" evidence="4"/>
<evidence type="ECO:0000256" key="2">
    <source>
        <dbReference type="ARBA" id="ARBA00022694"/>
    </source>
</evidence>
<evidence type="ECO:0000256" key="4">
    <source>
        <dbReference type="HAMAP-Rule" id="MF_01082"/>
    </source>
</evidence>
<dbReference type="Gene3D" id="3.30.2350.20">
    <property type="entry name" value="TruD, catalytic domain"/>
    <property type="match status" value="1"/>
</dbReference>
<dbReference type="SUPFAM" id="SSF55120">
    <property type="entry name" value="Pseudouridine synthase"/>
    <property type="match status" value="1"/>
</dbReference>
<protein>
    <recommendedName>
        <fullName evidence="4">tRNA pseudouridine synthase D</fullName>
        <ecNumber evidence="4">5.4.99.27</ecNumber>
    </recommendedName>
    <alternativeName>
        <fullName evidence="4">tRNA pseudouridine(13) synthase</fullName>
    </alternativeName>
    <alternativeName>
        <fullName evidence="4">tRNA pseudouridylate synthase D</fullName>
    </alternativeName>
    <alternativeName>
        <fullName evidence="4">tRNA-uridine isomerase D</fullName>
    </alternativeName>
</protein>
<dbReference type="InterPro" id="IPR011760">
    <property type="entry name" value="PsdUridine_synth_TruD_insert"/>
</dbReference>
<dbReference type="PANTHER" id="PTHR47811">
    <property type="entry name" value="TRNA PSEUDOURIDINE SYNTHASE D"/>
    <property type="match status" value="1"/>
</dbReference>
<feature type="domain" description="TRUD" evidence="5">
    <location>
        <begin position="152"/>
        <end position="298"/>
    </location>
</feature>
<dbReference type="GO" id="GO:0031119">
    <property type="term" value="P:tRNA pseudouridine synthesis"/>
    <property type="evidence" value="ECO:0007669"/>
    <property type="project" value="UniProtKB-UniRule"/>
</dbReference>
<keyword evidence="2 4" id="KW-0819">tRNA processing</keyword>
<dbReference type="EMBL" id="LT629787">
    <property type="protein sequence ID" value="SDU12003.1"/>
    <property type="molecule type" value="Genomic_DNA"/>
</dbReference>
<comment type="similarity">
    <text evidence="1 4">Belongs to the pseudouridine synthase TruD family.</text>
</comment>
<gene>
    <name evidence="4" type="primary">truD</name>
    <name evidence="6" type="ORF">SAMN05216210_1874</name>
</gene>
<dbReference type="NCBIfam" id="NF002153">
    <property type="entry name" value="PRK00984.1-2"/>
    <property type="match status" value="1"/>
</dbReference>
<dbReference type="GO" id="GO:0003723">
    <property type="term" value="F:RNA binding"/>
    <property type="evidence" value="ECO:0007669"/>
    <property type="project" value="InterPro"/>
</dbReference>
<dbReference type="Pfam" id="PF01142">
    <property type="entry name" value="TruD"/>
    <property type="match status" value="2"/>
</dbReference>
<dbReference type="InterPro" id="IPR050170">
    <property type="entry name" value="TruD_pseudoU_synthase"/>
</dbReference>
<evidence type="ECO:0000313" key="7">
    <source>
        <dbReference type="Proteomes" id="UP000243924"/>
    </source>
</evidence>
<dbReference type="InterPro" id="IPR001656">
    <property type="entry name" value="PsdUridine_synth_TruD"/>
</dbReference>
<dbReference type="AlphaFoldDB" id="A0A1H2FXH4"/>
<accession>A0A1H2FXH4</accession>
<keyword evidence="3 4" id="KW-0413">Isomerase</keyword>
<dbReference type="InterPro" id="IPR043165">
    <property type="entry name" value="TruD_insert_sf"/>
</dbReference>
<comment type="function">
    <text evidence="4">Responsible for synthesis of pseudouridine from uracil-13 in transfer RNAs.</text>
</comment>
<dbReference type="PROSITE" id="PS50984">
    <property type="entry name" value="TRUD"/>
    <property type="match status" value="1"/>
</dbReference>
<keyword evidence="7" id="KW-1185">Reference proteome</keyword>
<dbReference type="InterPro" id="IPR020119">
    <property type="entry name" value="PsdUridine_synth_TruD_CS"/>
</dbReference>
<reference evidence="7" key="1">
    <citation type="submission" date="2016-10" db="EMBL/GenBank/DDBJ databases">
        <authorList>
            <person name="Varghese N."/>
            <person name="Submissions S."/>
        </authorList>
    </citation>
    <scope>NUCLEOTIDE SEQUENCE [LARGE SCALE GENOMIC DNA]</scope>
    <source>
        <strain evidence="7">CECT 8338</strain>
    </source>
</reference>
<dbReference type="STRING" id="1434072.SAMN05216210_1874"/>
<dbReference type="Proteomes" id="UP000243924">
    <property type="component" value="Chromosome I"/>
</dbReference>
<proteinExistence type="inferred from homology"/>
<organism evidence="6 7">
    <name type="scientific">Halopseudomonas salegens</name>
    <dbReference type="NCBI Taxonomy" id="1434072"/>
    <lineage>
        <taxon>Bacteria</taxon>
        <taxon>Pseudomonadati</taxon>
        <taxon>Pseudomonadota</taxon>
        <taxon>Gammaproteobacteria</taxon>
        <taxon>Pseudomonadales</taxon>
        <taxon>Pseudomonadaceae</taxon>
        <taxon>Halopseudomonas</taxon>
    </lineage>
</organism>
<dbReference type="PANTHER" id="PTHR47811:SF1">
    <property type="entry name" value="TRNA PSEUDOURIDINE SYNTHASE D"/>
    <property type="match status" value="1"/>
</dbReference>
<dbReference type="Gene3D" id="3.30.2340.10">
    <property type="entry name" value="TruD, insertion domain"/>
    <property type="match status" value="1"/>
</dbReference>
<dbReference type="HAMAP" id="MF_01082">
    <property type="entry name" value="TruD"/>
    <property type="match status" value="1"/>
</dbReference>
<dbReference type="PROSITE" id="PS01268">
    <property type="entry name" value="UPF0024"/>
    <property type="match status" value="1"/>
</dbReference>
<comment type="catalytic activity">
    <reaction evidence="4">
        <text>uridine(13) in tRNA = pseudouridine(13) in tRNA</text>
        <dbReference type="Rhea" id="RHEA:42540"/>
        <dbReference type="Rhea" id="RHEA-COMP:10105"/>
        <dbReference type="Rhea" id="RHEA-COMP:10106"/>
        <dbReference type="ChEBI" id="CHEBI:65314"/>
        <dbReference type="ChEBI" id="CHEBI:65315"/>
        <dbReference type="EC" id="5.4.99.27"/>
    </reaction>
</comment>
<sequence length="347" mass="38351">MLGPRAWGGPCGQARLKASADDFCVTEVLNLELSGSGEHVWLLLEKREQNTEAVARLLARAAGIRLRDVGYAGLKDRQAVTRQWFSLHLPGREDPDLSSLWSADLRLIEQQRHQRKLQRGAHQANRFAIRLTDLQAERLQLDQRLQTLSRCGVPNYFGPQRFGHAGQNLFEARDWAARGALPPARGKRSRLLSSARSYLFNRVLAARVADGSWQQILDDDCVAFSDSRSHFAASRLAADDPRVKALDVHPTGPLWGQGEPPVDGPILALEQGIAAAEPVVCTWLAAAGLKQERRILRLPIGALTWHYPTADCLQLEFTLPTGCFATVVVRELVSLISSPAGELDSEH</sequence>